<dbReference type="HOGENOM" id="CLU_019624_4_1_9"/>
<keyword evidence="4 10" id="KW-0479">Metal-binding</keyword>
<dbReference type="NCBIfam" id="TIGR00450">
    <property type="entry name" value="mnmE_trmE_thdF"/>
    <property type="match status" value="1"/>
</dbReference>
<sequence length="458" mass="51415">MAEKTIAAISTATGEAGIGIVRMSGEKSFDIAKEVFRNFKKEQVNKFENRKMNYGYIFNNEEMIDEVLMVYMKGPKTYTREDIVEIYCHGGYIAVKKVLDTLLKKGAYIAERGEFTKRAFLNGRLDLSQAEAVIDLIDAKTDKSYEASLLQLKGSVASKVKKIKEKMLDLMARVEFSINFMEDYEDDLPVEPIYEKSEVIVNELNTLINSANQGRIIKEGIKTAIIGKPNVGKSSLLNALLKENRAIVTDVAGTTRDTIEESIDLGGVSVNIIDTAGIRSTDDIVESIGVEKSLKITEESDLVIAIFDVSKPFDDEDEKIIELLNNKKSIILLNKHDLEVKADKTLIYEKCDKNNIIEMSIIEDKGIQELEDAILDMFFDGEIQVNNTIMITNIRHRDLLVKARDNIISAVEGIKMGMPLDATEIDFRNAYTQLGEITGETIEEDVLDKIFKDFCIGK</sequence>
<dbReference type="EC" id="3.6.-.-" evidence="10"/>
<gene>
    <name evidence="10" type="primary">mnmE</name>
    <name evidence="10" type="synonym">trmE</name>
    <name evidence="13" type="ORF">HMPREF9709_01709</name>
</gene>
<evidence type="ECO:0000313" key="13">
    <source>
        <dbReference type="EMBL" id="EHR32095.1"/>
    </source>
</evidence>
<dbReference type="FunFam" id="3.40.50.300:FF:000494">
    <property type="entry name" value="tRNA modification GTPase MnmE"/>
    <property type="match status" value="1"/>
</dbReference>
<dbReference type="FunFam" id="3.30.1360.120:FF:000003">
    <property type="entry name" value="tRNA modification GTPase MnmE"/>
    <property type="match status" value="1"/>
</dbReference>
<dbReference type="InterPro" id="IPR025867">
    <property type="entry name" value="MnmE_helical"/>
</dbReference>
<feature type="binding site" evidence="10">
    <location>
        <position position="124"/>
    </location>
    <ligand>
        <name>(6S)-5-formyl-5,6,7,8-tetrahydrofolate</name>
        <dbReference type="ChEBI" id="CHEBI:57457"/>
    </ligand>
</feature>
<evidence type="ECO:0000256" key="8">
    <source>
        <dbReference type="ARBA" id="ARBA00022958"/>
    </source>
</evidence>
<dbReference type="CDD" id="cd14858">
    <property type="entry name" value="TrmE_N"/>
    <property type="match status" value="1"/>
</dbReference>
<accession>H3NQU8</accession>
<evidence type="ECO:0000256" key="10">
    <source>
        <dbReference type="HAMAP-Rule" id="MF_00379"/>
    </source>
</evidence>
<dbReference type="PROSITE" id="PS51709">
    <property type="entry name" value="G_TRME"/>
    <property type="match status" value="1"/>
</dbReference>
<keyword evidence="5 10" id="KW-0547">Nucleotide-binding</keyword>
<dbReference type="SUPFAM" id="SSF116878">
    <property type="entry name" value="TrmE connector domain"/>
    <property type="match status" value="1"/>
</dbReference>
<evidence type="ECO:0000256" key="1">
    <source>
        <dbReference type="ARBA" id="ARBA00011043"/>
    </source>
</evidence>
<feature type="binding site" evidence="10">
    <location>
        <position position="255"/>
    </location>
    <ligand>
        <name>Mg(2+)</name>
        <dbReference type="ChEBI" id="CHEBI:18420"/>
    </ligand>
</feature>
<evidence type="ECO:0000256" key="6">
    <source>
        <dbReference type="ARBA" id="ARBA00022801"/>
    </source>
</evidence>
<feature type="binding site" evidence="10">
    <location>
        <position position="458"/>
    </location>
    <ligand>
        <name>(6S)-5-formyl-5,6,7,8-tetrahydrofolate</name>
        <dbReference type="ChEBI" id="CHEBI:57457"/>
    </ligand>
</feature>
<dbReference type="NCBIfam" id="TIGR00231">
    <property type="entry name" value="small_GTP"/>
    <property type="match status" value="1"/>
</dbReference>
<comment type="similarity">
    <text evidence="1 10 11">Belongs to the TRAFAC class TrmE-Era-EngA-EngB-Septin-like GTPase superfamily. TrmE GTPase family.</text>
</comment>
<dbReference type="InterPro" id="IPR004520">
    <property type="entry name" value="GTPase_MnmE"/>
</dbReference>
<comment type="cofactor">
    <cofactor evidence="10">
        <name>K(+)</name>
        <dbReference type="ChEBI" id="CHEBI:29103"/>
    </cofactor>
    <text evidence="10">Binds 1 potassium ion per subunit.</text>
</comment>
<dbReference type="InterPro" id="IPR027417">
    <property type="entry name" value="P-loop_NTPase"/>
</dbReference>
<dbReference type="Gene3D" id="3.40.50.300">
    <property type="entry name" value="P-loop containing nucleotide triphosphate hydrolases"/>
    <property type="match status" value="1"/>
</dbReference>
<comment type="caution">
    <text evidence="13">The sequence shown here is derived from an EMBL/GenBank/DDBJ whole genome shotgun (WGS) entry which is preliminary data.</text>
</comment>
<proteinExistence type="inferred from homology"/>
<keyword evidence="6 10" id="KW-0378">Hydrolase</keyword>
<comment type="caution">
    <text evidence="10">Lacks conserved residue(s) required for the propagation of feature annotation.</text>
</comment>
<dbReference type="Gene3D" id="3.30.1360.120">
    <property type="entry name" value="Probable tRNA modification gtpase trme, domain 1"/>
    <property type="match status" value="1"/>
</dbReference>
<dbReference type="InterPro" id="IPR027368">
    <property type="entry name" value="MnmE_dom2"/>
</dbReference>
<comment type="subunit">
    <text evidence="10">Homodimer. Heterotetramer of two MnmE and two MnmG subunits.</text>
</comment>
<evidence type="ECO:0000256" key="2">
    <source>
        <dbReference type="ARBA" id="ARBA00022490"/>
    </source>
</evidence>
<dbReference type="GO" id="GO:0042802">
    <property type="term" value="F:identical protein binding"/>
    <property type="evidence" value="ECO:0007669"/>
    <property type="project" value="UniProtKB-ARBA"/>
</dbReference>
<feature type="domain" description="TrmE-type G" evidence="12">
    <location>
        <begin position="220"/>
        <end position="379"/>
    </location>
</feature>
<feature type="binding site" evidence="10">
    <location>
        <position position="85"/>
    </location>
    <ligand>
        <name>(6S)-5-formyl-5,6,7,8-tetrahydrofolate</name>
        <dbReference type="ChEBI" id="CHEBI:57457"/>
    </ligand>
</feature>
<dbReference type="InterPro" id="IPR031168">
    <property type="entry name" value="G_TrmE"/>
</dbReference>
<dbReference type="GO" id="GO:0046872">
    <property type="term" value="F:metal ion binding"/>
    <property type="evidence" value="ECO:0007669"/>
    <property type="project" value="UniProtKB-KW"/>
</dbReference>
<keyword evidence="14" id="KW-1185">Reference proteome</keyword>
<feature type="binding site" evidence="10">
    <location>
        <position position="249"/>
    </location>
    <ligand>
        <name>K(+)</name>
        <dbReference type="ChEBI" id="CHEBI:29103"/>
    </ligand>
</feature>
<feature type="binding site" evidence="10">
    <location>
        <begin position="230"/>
        <end position="235"/>
    </location>
    <ligand>
        <name>GTP</name>
        <dbReference type="ChEBI" id="CHEBI:37565"/>
    </ligand>
</feature>
<dbReference type="Pfam" id="PF01926">
    <property type="entry name" value="MMR_HSR1"/>
    <property type="match status" value="1"/>
</dbReference>
<reference evidence="13 14" key="1">
    <citation type="submission" date="2012-01" db="EMBL/GenBank/DDBJ databases">
        <title>The Genome Sequence of Helcococcus kunzii ATCC 51366.</title>
        <authorList>
            <consortium name="The Broad Institute Genome Sequencing Platform"/>
            <person name="Earl A."/>
            <person name="Ward D."/>
            <person name="Feldgarden M."/>
            <person name="Gevers D."/>
            <person name="Huys G."/>
            <person name="Young S.K."/>
            <person name="Zeng Q."/>
            <person name="Gargeya S."/>
            <person name="Fitzgerald M."/>
            <person name="Haas B."/>
            <person name="Abouelleil A."/>
            <person name="Alvarado L."/>
            <person name="Arachchi H.M."/>
            <person name="Berlin A."/>
            <person name="Chapman S.B."/>
            <person name="Gearin G."/>
            <person name="Goldberg J."/>
            <person name="Griggs A."/>
            <person name="Gujja S."/>
            <person name="Hansen M."/>
            <person name="Heiman D."/>
            <person name="Howarth C."/>
            <person name="Larimer J."/>
            <person name="Lui A."/>
            <person name="MacDonald P.J.P."/>
            <person name="McCowen C."/>
            <person name="Montmayeur A."/>
            <person name="Murphy C."/>
            <person name="Neiman D."/>
            <person name="Pearson M."/>
            <person name="Priest M."/>
            <person name="Roberts A."/>
            <person name="Saif S."/>
            <person name="Shea T."/>
            <person name="Sisk P."/>
            <person name="Stolte C."/>
            <person name="Sykes S."/>
            <person name="Wortman J."/>
            <person name="Nusbaum C."/>
            <person name="Birren B."/>
        </authorList>
    </citation>
    <scope>NUCLEOTIDE SEQUENCE [LARGE SCALE GENOMIC DNA]</scope>
    <source>
        <strain evidence="13 14">ATCC 51366</strain>
    </source>
</reference>
<dbReference type="PATRIC" id="fig|883114.3.peg.1705"/>
<dbReference type="GO" id="GO:0002098">
    <property type="term" value="P:tRNA wobble uridine modification"/>
    <property type="evidence" value="ECO:0007669"/>
    <property type="project" value="TreeGrafter"/>
</dbReference>
<dbReference type="HAMAP" id="MF_00379">
    <property type="entry name" value="GTPase_MnmE"/>
    <property type="match status" value="1"/>
</dbReference>
<dbReference type="eggNOG" id="COG0486">
    <property type="taxonomic scope" value="Bacteria"/>
</dbReference>
<name>H3NQU8_9FIRM</name>
<dbReference type="Proteomes" id="UP000004191">
    <property type="component" value="Unassembled WGS sequence"/>
</dbReference>
<evidence type="ECO:0000259" key="12">
    <source>
        <dbReference type="PROSITE" id="PS51709"/>
    </source>
</evidence>
<dbReference type="GeneID" id="96999645"/>
<dbReference type="AlphaFoldDB" id="H3NQU8"/>
<dbReference type="PRINTS" id="PR00326">
    <property type="entry name" value="GTP1OBG"/>
</dbReference>
<evidence type="ECO:0000256" key="4">
    <source>
        <dbReference type="ARBA" id="ARBA00022723"/>
    </source>
</evidence>
<evidence type="ECO:0000256" key="5">
    <source>
        <dbReference type="ARBA" id="ARBA00022741"/>
    </source>
</evidence>
<evidence type="ECO:0000313" key="14">
    <source>
        <dbReference type="Proteomes" id="UP000004191"/>
    </source>
</evidence>
<dbReference type="GO" id="GO:0030488">
    <property type="term" value="P:tRNA methylation"/>
    <property type="evidence" value="ECO:0007669"/>
    <property type="project" value="TreeGrafter"/>
</dbReference>
<dbReference type="GO" id="GO:0005525">
    <property type="term" value="F:GTP binding"/>
    <property type="evidence" value="ECO:0007669"/>
    <property type="project" value="UniProtKB-UniRule"/>
</dbReference>
<keyword evidence="9 10" id="KW-0342">GTP-binding</keyword>
<feature type="binding site" evidence="10">
    <location>
        <position position="22"/>
    </location>
    <ligand>
        <name>(6S)-5-formyl-5,6,7,8-tetrahydrofolate</name>
        <dbReference type="ChEBI" id="CHEBI:57457"/>
    </ligand>
</feature>
<keyword evidence="3 10" id="KW-0819">tRNA processing</keyword>
<dbReference type="Gene3D" id="1.20.120.430">
    <property type="entry name" value="tRNA modification GTPase MnmE domain 2"/>
    <property type="match status" value="1"/>
</dbReference>
<feature type="binding site" evidence="10">
    <location>
        <begin position="274"/>
        <end position="277"/>
    </location>
    <ligand>
        <name>GTP</name>
        <dbReference type="ChEBI" id="CHEBI:37565"/>
    </ligand>
</feature>
<dbReference type="OrthoDB" id="9805918at2"/>
<dbReference type="PANTHER" id="PTHR42714">
    <property type="entry name" value="TRNA MODIFICATION GTPASE GTPBP3"/>
    <property type="match status" value="1"/>
</dbReference>
<dbReference type="RefSeq" id="WP_005399224.1">
    <property type="nucleotide sequence ID" value="NZ_JH601088.1"/>
</dbReference>
<evidence type="ECO:0000256" key="3">
    <source>
        <dbReference type="ARBA" id="ARBA00022694"/>
    </source>
</evidence>
<dbReference type="InterPro" id="IPR027266">
    <property type="entry name" value="TrmE/GcvT-like"/>
</dbReference>
<keyword evidence="2 10" id="KW-0963">Cytoplasm</keyword>
<evidence type="ECO:0000256" key="7">
    <source>
        <dbReference type="ARBA" id="ARBA00022842"/>
    </source>
</evidence>
<feature type="binding site" evidence="10">
    <location>
        <position position="234"/>
    </location>
    <ligand>
        <name>Mg(2+)</name>
        <dbReference type="ChEBI" id="CHEBI:18420"/>
    </ligand>
</feature>
<comment type="subcellular location">
    <subcellularLocation>
        <location evidence="10">Cytoplasm</location>
    </subcellularLocation>
</comment>
<evidence type="ECO:0000256" key="9">
    <source>
        <dbReference type="ARBA" id="ARBA00023134"/>
    </source>
</evidence>
<dbReference type="InterPro" id="IPR018948">
    <property type="entry name" value="GTP-bd_TrmE_N"/>
</dbReference>
<dbReference type="PANTHER" id="PTHR42714:SF2">
    <property type="entry name" value="TRNA MODIFICATION GTPASE GTPBP3, MITOCHONDRIAL"/>
    <property type="match status" value="1"/>
</dbReference>
<dbReference type="NCBIfam" id="NF003661">
    <property type="entry name" value="PRK05291.1-3"/>
    <property type="match status" value="1"/>
</dbReference>
<evidence type="ECO:0000256" key="11">
    <source>
        <dbReference type="RuleBase" id="RU003313"/>
    </source>
</evidence>
<dbReference type="Pfam" id="PF12631">
    <property type="entry name" value="MnmE_helical"/>
    <property type="match status" value="1"/>
</dbReference>
<dbReference type="GO" id="GO:0005829">
    <property type="term" value="C:cytosol"/>
    <property type="evidence" value="ECO:0007669"/>
    <property type="project" value="TreeGrafter"/>
</dbReference>
<comment type="function">
    <text evidence="10">Exhibits a very high intrinsic GTPase hydrolysis rate. Involved in the addition of a carboxymethylaminomethyl (cmnm) group at the wobble position (U34) of certain tRNAs, forming tRNA-cmnm(5)s(2)U34.</text>
</comment>
<dbReference type="EMBL" id="AGEI01000031">
    <property type="protein sequence ID" value="EHR32095.1"/>
    <property type="molecule type" value="Genomic_DNA"/>
</dbReference>
<feature type="binding site" evidence="10">
    <location>
        <position position="230"/>
    </location>
    <ligand>
        <name>K(+)</name>
        <dbReference type="ChEBI" id="CHEBI:29103"/>
    </ligand>
</feature>
<dbReference type="SUPFAM" id="SSF52540">
    <property type="entry name" value="P-loop containing nucleoside triphosphate hydrolases"/>
    <property type="match status" value="1"/>
</dbReference>
<dbReference type="GO" id="GO:0003924">
    <property type="term" value="F:GTPase activity"/>
    <property type="evidence" value="ECO:0007669"/>
    <property type="project" value="UniProtKB-UniRule"/>
</dbReference>
<dbReference type="STRING" id="883114.HMPREF9709_01709"/>
<feature type="binding site" evidence="10">
    <location>
        <position position="254"/>
    </location>
    <ligand>
        <name>K(+)</name>
        <dbReference type="ChEBI" id="CHEBI:29103"/>
    </ligand>
</feature>
<organism evidence="13 14">
    <name type="scientific">Helcococcus kunzii ATCC 51366</name>
    <dbReference type="NCBI Taxonomy" id="883114"/>
    <lineage>
        <taxon>Bacteria</taxon>
        <taxon>Bacillati</taxon>
        <taxon>Bacillota</taxon>
        <taxon>Tissierellia</taxon>
        <taxon>Tissierellales</taxon>
        <taxon>Peptoniphilaceae</taxon>
        <taxon>Helcococcus</taxon>
    </lineage>
</organism>
<dbReference type="CDD" id="cd04164">
    <property type="entry name" value="trmE"/>
    <property type="match status" value="1"/>
</dbReference>
<feature type="binding site" evidence="10">
    <location>
        <position position="251"/>
    </location>
    <ligand>
        <name>K(+)</name>
        <dbReference type="ChEBI" id="CHEBI:29103"/>
    </ligand>
</feature>
<dbReference type="InterPro" id="IPR006073">
    <property type="entry name" value="GTP-bd"/>
</dbReference>
<protein>
    <recommendedName>
        <fullName evidence="10">tRNA modification GTPase MnmE</fullName>
        <ecNumber evidence="10">3.6.-.-</ecNumber>
    </recommendedName>
</protein>
<feature type="binding site" evidence="10">
    <location>
        <begin position="249"/>
        <end position="255"/>
    </location>
    <ligand>
        <name>GTP</name>
        <dbReference type="ChEBI" id="CHEBI:37565"/>
    </ligand>
</feature>
<keyword evidence="8 10" id="KW-0630">Potassium</keyword>
<dbReference type="InterPro" id="IPR005225">
    <property type="entry name" value="Small_GTP-bd"/>
</dbReference>
<keyword evidence="7 10" id="KW-0460">Magnesium</keyword>
<dbReference type="Pfam" id="PF10396">
    <property type="entry name" value="TrmE_N"/>
    <property type="match status" value="1"/>
</dbReference>